<accession>A0A382PVI2</accession>
<dbReference type="EMBL" id="UINC01110090">
    <property type="protein sequence ID" value="SVC77363.1"/>
    <property type="molecule type" value="Genomic_DNA"/>
</dbReference>
<proteinExistence type="predicted"/>
<organism evidence="1">
    <name type="scientific">marine metagenome</name>
    <dbReference type="NCBI Taxonomy" id="408172"/>
    <lineage>
        <taxon>unclassified sequences</taxon>
        <taxon>metagenomes</taxon>
        <taxon>ecological metagenomes</taxon>
    </lineage>
</organism>
<dbReference type="AlphaFoldDB" id="A0A382PVI2"/>
<feature type="non-terminal residue" evidence="1">
    <location>
        <position position="246"/>
    </location>
</feature>
<gene>
    <name evidence="1" type="ORF">METZ01_LOCUS330217</name>
</gene>
<name>A0A382PVI2_9ZZZZ</name>
<reference evidence="1" key="1">
    <citation type="submission" date="2018-05" db="EMBL/GenBank/DDBJ databases">
        <authorList>
            <person name="Lanie J.A."/>
            <person name="Ng W.-L."/>
            <person name="Kazmierczak K.M."/>
            <person name="Andrzejewski T.M."/>
            <person name="Davidsen T.M."/>
            <person name="Wayne K.J."/>
            <person name="Tettelin H."/>
            <person name="Glass J.I."/>
            <person name="Rusch D."/>
            <person name="Podicherti R."/>
            <person name="Tsui H.-C.T."/>
            <person name="Winkler M.E."/>
        </authorList>
    </citation>
    <scope>NUCLEOTIDE SEQUENCE</scope>
</reference>
<evidence type="ECO:0000313" key="1">
    <source>
        <dbReference type="EMBL" id="SVC77363.1"/>
    </source>
</evidence>
<sequence>MRSSSSFIIFLLFTIPVTAFSQWTLPFYEGFDDSGCPIPDVYQCAGPEPDGWSFPDTNWRAGDLGEQGFTDTIGYPHPGAYFNYAPTQTNYSHRLISPVISVGNAEGVQVFFHMELNYYPITDPNYNGAEGLSIEYRTVGSGWTEVLSYEISRGSEVSFPMRQDTYTADVTDSIQLGFRARGVNSFWLSAWEIDNVTVTPIPQLTFLSIRSNNSLDSTLAVTGDTITVKYTADSPLIETNAIIAGR</sequence>
<protein>
    <recommendedName>
        <fullName evidence="2">MAM domain-containing protein</fullName>
    </recommendedName>
</protein>
<evidence type="ECO:0008006" key="2">
    <source>
        <dbReference type="Google" id="ProtNLM"/>
    </source>
</evidence>